<dbReference type="AlphaFoldDB" id="A0A161SLG0"/>
<dbReference type="GO" id="GO:0005829">
    <property type="term" value="C:cytosol"/>
    <property type="evidence" value="ECO:0007669"/>
    <property type="project" value="TreeGrafter"/>
</dbReference>
<protein>
    <recommendedName>
        <fullName evidence="2">hydroxymethylpyrimidine kinase</fullName>
        <ecNumber evidence="2">2.7.1.49</ecNumber>
    </recommendedName>
</protein>
<evidence type="ECO:0000259" key="3">
    <source>
        <dbReference type="Pfam" id="PF08543"/>
    </source>
</evidence>
<feature type="domain" description="Pyridoxamine kinase/Phosphomethylpyrimidine kinase" evidence="3">
    <location>
        <begin position="15"/>
        <end position="244"/>
    </location>
</feature>
<dbReference type="GO" id="GO:0009228">
    <property type="term" value="P:thiamine biosynthetic process"/>
    <property type="evidence" value="ECO:0007669"/>
    <property type="project" value="InterPro"/>
</dbReference>
<evidence type="ECO:0000313" key="4">
    <source>
        <dbReference type="EMBL" id="KZE83075.1"/>
    </source>
</evidence>
<dbReference type="CDD" id="cd01169">
    <property type="entry name" value="HMPP_kinase"/>
    <property type="match status" value="1"/>
</dbReference>
<evidence type="ECO:0000313" key="5">
    <source>
        <dbReference type="Proteomes" id="UP000076630"/>
    </source>
</evidence>
<keyword evidence="4" id="KW-0808">Transferase</keyword>
<accession>A0A161SLG0</accession>
<dbReference type="EMBL" id="LQNU01000041">
    <property type="protein sequence ID" value="KZE83075.1"/>
    <property type="molecule type" value="Genomic_DNA"/>
</dbReference>
<sequence length="251" mass="27717">MSTLQPIALAIAGFDPTSGAGVLADVRTFEQANVYPMAVLSANTIQTEDSFSSVQWEDDRYLINQLETLLKAYPISAIKIGIIKDLEVLQHCITLIKKLSPTTVIVWDPVLRSSSGFNFTELDTFELLTTVLKQIDLITPNYLEIHQLITTKDDAIQKAQTLSQYCDVLLKGGHNPNALGFDYYIHKEHIQTIAPTTLSDYPKHGSGCVLSSAITANIAKGYTILEAIQTAKLYVESFLNSNHTLLGYHAK</sequence>
<dbReference type="PANTHER" id="PTHR20858:SF17">
    <property type="entry name" value="HYDROXYMETHYLPYRIMIDINE_PHOSPHOMETHYLPYRIMIDINE KINASE THI20-RELATED"/>
    <property type="match status" value="1"/>
</dbReference>
<dbReference type="InterPro" id="IPR029056">
    <property type="entry name" value="Ribokinase-like"/>
</dbReference>
<dbReference type="GO" id="GO:0008902">
    <property type="term" value="F:hydroxymethylpyrimidine kinase activity"/>
    <property type="evidence" value="ECO:0007669"/>
    <property type="project" value="UniProtKB-EC"/>
</dbReference>
<dbReference type="Gene3D" id="3.40.1190.20">
    <property type="match status" value="1"/>
</dbReference>
<dbReference type="Pfam" id="PF08543">
    <property type="entry name" value="Phos_pyr_kin"/>
    <property type="match status" value="1"/>
</dbReference>
<evidence type="ECO:0000256" key="1">
    <source>
        <dbReference type="ARBA" id="ARBA00004948"/>
    </source>
</evidence>
<proteinExistence type="predicted"/>
<comment type="pathway">
    <text evidence="1">Cofactor biosynthesis; thiamine diphosphate biosynthesis.</text>
</comment>
<dbReference type="PANTHER" id="PTHR20858">
    <property type="entry name" value="PHOSPHOMETHYLPYRIMIDINE KINASE"/>
    <property type="match status" value="1"/>
</dbReference>
<dbReference type="InterPro" id="IPR013749">
    <property type="entry name" value="PM/HMP-P_kinase-1"/>
</dbReference>
<dbReference type="Proteomes" id="UP000076630">
    <property type="component" value="Unassembled WGS sequence"/>
</dbReference>
<dbReference type="GO" id="GO:0008972">
    <property type="term" value="F:phosphomethylpyrimidine kinase activity"/>
    <property type="evidence" value="ECO:0007669"/>
    <property type="project" value="InterPro"/>
</dbReference>
<keyword evidence="5" id="KW-1185">Reference proteome</keyword>
<dbReference type="SUPFAM" id="SSF53613">
    <property type="entry name" value="Ribokinase-like"/>
    <property type="match status" value="1"/>
</dbReference>
<name>A0A161SLG0_9FLAO</name>
<dbReference type="OrthoDB" id="9810880at2"/>
<evidence type="ECO:0000256" key="2">
    <source>
        <dbReference type="ARBA" id="ARBA00012135"/>
    </source>
</evidence>
<dbReference type="RefSeq" id="WP_038984945.1">
    <property type="nucleotide sequence ID" value="NZ_JWJO01000009.1"/>
</dbReference>
<keyword evidence="4" id="KW-0418">Kinase</keyword>
<comment type="caution">
    <text evidence="4">The sequence shown here is derived from an EMBL/GenBank/DDBJ whole genome shotgun (WGS) entry which is preliminary data.</text>
</comment>
<organism evidence="4 5">
    <name type="scientific">Myroides marinus</name>
    <dbReference type="NCBI Taxonomy" id="703342"/>
    <lineage>
        <taxon>Bacteria</taxon>
        <taxon>Pseudomonadati</taxon>
        <taxon>Bacteroidota</taxon>
        <taxon>Flavobacteriia</taxon>
        <taxon>Flavobacteriales</taxon>
        <taxon>Flavobacteriaceae</taxon>
        <taxon>Myroides</taxon>
    </lineage>
</organism>
<gene>
    <name evidence="4" type="ORF">AV926_05885</name>
</gene>
<dbReference type="EC" id="2.7.1.49" evidence="2"/>
<dbReference type="InterPro" id="IPR004399">
    <property type="entry name" value="HMP/HMP-P_kinase_dom"/>
</dbReference>
<reference evidence="4 5" key="1">
    <citation type="submission" date="2016-01" db="EMBL/GenBank/DDBJ databases">
        <title>Whole genome sequencing of Myroides marinus L41.</title>
        <authorList>
            <person name="Hong K.W."/>
        </authorList>
    </citation>
    <scope>NUCLEOTIDE SEQUENCE [LARGE SCALE GENOMIC DNA]</scope>
    <source>
        <strain evidence="4 5">L41</strain>
    </source>
</reference>